<dbReference type="EMBL" id="CP039268">
    <property type="protein sequence ID" value="QGU32817.1"/>
    <property type="molecule type" value="Genomic_DNA"/>
</dbReference>
<dbReference type="PANTHER" id="PTHR35093">
    <property type="entry name" value="OUTER MEMBRANE PROTEIN NMB0088-RELATED"/>
    <property type="match status" value="1"/>
</dbReference>
<dbReference type="KEGG" id="ttp:E6P07_07380"/>
<dbReference type="GO" id="GO:0009279">
    <property type="term" value="C:cell outer membrane"/>
    <property type="evidence" value="ECO:0007669"/>
    <property type="project" value="UniProtKB-SubCell"/>
</dbReference>
<evidence type="ECO:0000256" key="4">
    <source>
        <dbReference type="ARBA" id="ARBA00022692"/>
    </source>
</evidence>
<evidence type="ECO:0000256" key="6">
    <source>
        <dbReference type="ARBA" id="ARBA00023136"/>
    </source>
</evidence>
<dbReference type="RefSeq" id="WP_153975011.1">
    <property type="nucleotide sequence ID" value="NZ_CP039268.1"/>
</dbReference>
<evidence type="ECO:0000256" key="3">
    <source>
        <dbReference type="ARBA" id="ARBA00022452"/>
    </source>
</evidence>
<evidence type="ECO:0000313" key="10">
    <source>
        <dbReference type="Proteomes" id="UP000426424"/>
    </source>
</evidence>
<feature type="signal peptide" evidence="8">
    <location>
        <begin position="1"/>
        <end position="25"/>
    </location>
</feature>
<dbReference type="Gene3D" id="2.40.160.60">
    <property type="entry name" value="Outer membrane protein transport protein (OMPP1/FadL/TodX)"/>
    <property type="match status" value="1"/>
</dbReference>
<comment type="similarity">
    <text evidence="2">Belongs to the OmpP1/FadL family.</text>
</comment>
<evidence type="ECO:0000256" key="2">
    <source>
        <dbReference type="ARBA" id="ARBA00008163"/>
    </source>
</evidence>
<organism evidence="9 10">
    <name type="scientific">Thermochromatium tepidum ATCC 43061</name>
    <dbReference type="NCBI Taxonomy" id="316276"/>
    <lineage>
        <taxon>Bacteria</taxon>
        <taxon>Pseudomonadati</taxon>
        <taxon>Pseudomonadota</taxon>
        <taxon>Gammaproteobacteria</taxon>
        <taxon>Chromatiales</taxon>
        <taxon>Chromatiaceae</taxon>
        <taxon>Thermochromatium</taxon>
    </lineage>
</organism>
<dbReference type="SUPFAM" id="SSF56935">
    <property type="entry name" value="Porins"/>
    <property type="match status" value="1"/>
</dbReference>
<dbReference type="PANTHER" id="PTHR35093:SF8">
    <property type="entry name" value="OUTER MEMBRANE PROTEIN NMB0088-RELATED"/>
    <property type="match status" value="1"/>
</dbReference>
<dbReference type="GO" id="GO:0015483">
    <property type="term" value="F:long-chain fatty acid transporting porin activity"/>
    <property type="evidence" value="ECO:0007669"/>
    <property type="project" value="TreeGrafter"/>
</dbReference>
<keyword evidence="4" id="KW-0812">Transmembrane</keyword>
<evidence type="ECO:0000256" key="7">
    <source>
        <dbReference type="ARBA" id="ARBA00023237"/>
    </source>
</evidence>
<dbReference type="OrthoDB" id="19849at2"/>
<protein>
    <submittedName>
        <fullName evidence="9">Hydrocarbon degradation protein</fullName>
    </submittedName>
</protein>
<name>A0A6I6EHS6_THETI</name>
<feature type="chain" id="PRO_5026212044" evidence="8">
    <location>
        <begin position="26"/>
        <end position="493"/>
    </location>
</feature>
<gene>
    <name evidence="9" type="ORF">E6P07_07380</name>
</gene>
<reference evidence="9 10" key="1">
    <citation type="submission" date="2019-12" db="EMBL/GenBank/DDBJ databases">
        <title>The complete genome of the thermophilic, anoxygenic phototrophic gammaproteobacterium Thermochromatium tepidum.</title>
        <authorList>
            <person name="Sattley W.M."/>
            <person name="Swingley W.D."/>
            <person name="Burchell B.M."/>
            <person name="Gurbani S.A."/>
            <person name="Kujawa C.M."/>
            <person name="Nuccio D.A."/>
            <person name="Schladweiler J."/>
            <person name="Shaffer K.N."/>
            <person name="Stokes L.M."/>
            <person name="Touchman J.W."/>
            <person name="Blankenship R.E."/>
            <person name="Madigan M.T."/>
        </authorList>
    </citation>
    <scope>NUCLEOTIDE SEQUENCE [LARGE SCALE GENOMIC DNA]</scope>
    <source>
        <strain evidence="9 10">ATCC 43061</strain>
    </source>
</reference>
<proteinExistence type="inferred from homology"/>
<dbReference type="Pfam" id="PF03349">
    <property type="entry name" value="Toluene_X"/>
    <property type="match status" value="1"/>
</dbReference>
<accession>A0A6I6EHS6</accession>
<keyword evidence="10" id="KW-1185">Reference proteome</keyword>
<evidence type="ECO:0000313" key="9">
    <source>
        <dbReference type="EMBL" id="QGU32817.1"/>
    </source>
</evidence>
<dbReference type="AlphaFoldDB" id="A0A6I6EHS6"/>
<evidence type="ECO:0000256" key="1">
    <source>
        <dbReference type="ARBA" id="ARBA00004571"/>
    </source>
</evidence>
<evidence type="ECO:0000256" key="5">
    <source>
        <dbReference type="ARBA" id="ARBA00022729"/>
    </source>
</evidence>
<keyword evidence="6" id="KW-0472">Membrane</keyword>
<keyword evidence="5 8" id="KW-0732">Signal</keyword>
<sequence>MKTRIRHSLALALVTAGAIPVTASATNGYLSHGWGVRSKAMAGVATALPQDTLVAATNPAGMAVIGYGFDVGASFFSPSPRGYKANNDYATQEIQTGQGTFTLPAGGFVTPGEYDSSDDWFLVPSFGYNHPLDERSTIGITVFGNGGMNTRYKSRAPFENFSVYPNQRVGAYPDGSVGPYFDFSSGRPMPITDPVPGTINGNPNGIYTATTPTGINLEQLFIEIPYTLKLGDGNQSVGIAPVFAIQRFEATGLEPFKQMSVNPDKVTNNGDDWSYGWGLHFGWYGQVTDQLALGASYRTTIWMSKFDEYAGLFADGGSFDIPAMFNLGLAYKARPNLTLAFDYQHIFYDETDSIANSNDADLTACQQVGPKPSYCLGGNSGVGFGWDSMDVLKLGLSYEANDRLTLMGGVSYNTDFLKSDRQGLFNVLSPATIRWHWTLGAAYKATKSDEFSIALAYMPEATFDGTSPTLTQTQSGSLYMEQFEISVGWSHRF</sequence>
<dbReference type="InterPro" id="IPR005017">
    <property type="entry name" value="OMPP1/FadL/TodX"/>
</dbReference>
<comment type="subcellular location">
    <subcellularLocation>
        <location evidence="1">Cell outer membrane</location>
        <topology evidence="1">Multi-pass membrane protein</topology>
    </subcellularLocation>
</comment>
<keyword evidence="7" id="KW-0998">Cell outer membrane</keyword>
<dbReference type="Proteomes" id="UP000426424">
    <property type="component" value="Chromosome"/>
</dbReference>
<keyword evidence="3" id="KW-1134">Transmembrane beta strand</keyword>
<evidence type="ECO:0000256" key="8">
    <source>
        <dbReference type="SAM" id="SignalP"/>
    </source>
</evidence>